<proteinExistence type="predicted"/>
<sequence>MIKFTIKSSPIATVWVILVKKPTVAHKNHLFAVLQPQAIYFI</sequence>
<name>A0A0A9CJY2_ARUDO</name>
<evidence type="ECO:0000313" key="1">
    <source>
        <dbReference type="EMBL" id="JAD73675.1"/>
    </source>
</evidence>
<reference evidence="1" key="2">
    <citation type="journal article" date="2015" name="Data Brief">
        <title>Shoot transcriptome of the giant reed, Arundo donax.</title>
        <authorList>
            <person name="Barrero R.A."/>
            <person name="Guerrero F.D."/>
            <person name="Moolhuijzen P."/>
            <person name="Goolsby J.A."/>
            <person name="Tidwell J."/>
            <person name="Bellgard S.E."/>
            <person name="Bellgard M.I."/>
        </authorList>
    </citation>
    <scope>NUCLEOTIDE SEQUENCE</scope>
    <source>
        <tissue evidence="1">Shoot tissue taken approximately 20 cm above the soil surface</tissue>
    </source>
</reference>
<protein>
    <submittedName>
        <fullName evidence="1">Uncharacterized protein</fullName>
    </submittedName>
</protein>
<accession>A0A0A9CJY2</accession>
<reference evidence="1" key="1">
    <citation type="submission" date="2014-09" db="EMBL/GenBank/DDBJ databases">
        <authorList>
            <person name="Magalhaes I.L.F."/>
            <person name="Oliveira U."/>
            <person name="Santos F.R."/>
            <person name="Vidigal T.H.D.A."/>
            <person name="Brescovit A.D."/>
            <person name="Santos A.J."/>
        </authorList>
    </citation>
    <scope>NUCLEOTIDE SEQUENCE</scope>
    <source>
        <tissue evidence="1">Shoot tissue taken approximately 20 cm above the soil surface</tissue>
    </source>
</reference>
<organism evidence="1">
    <name type="scientific">Arundo donax</name>
    <name type="common">Giant reed</name>
    <name type="synonym">Donax arundinaceus</name>
    <dbReference type="NCBI Taxonomy" id="35708"/>
    <lineage>
        <taxon>Eukaryota</taxon>
        <taxon>Viridiplantae</taxon>
        <taxon>Streptophyta</taxon>
        <taxon>Embryophyta</taxon>
        <taxon>Tracheophyta</taxon>
        <taxon>Spermatophyta</taxon>
        <taxon>Magnoliopsida</taxon>
        <taxon>Liliopsida</taxon>
        <taxon>Poales</taxon>
        <taxon>Poaceae</taxon>
        <taxon>PACMAD clade</taxon>
        <taxon>Arundinoideae</taxon>
        <taxon>Arundineae</taxon>
        <taxon>Arundo</taxon>
    </lineage>
</organism>
<dbReference type="EMBL" id="GBRH01224220">
    <property type="protein sequence ID" value="JAD73675.1"/>
    <property type="molecule type" value="Transcribed_RNA"/>
</dbReference>
<dbReference type="AlphaFoldDB" id="A0A0A9CJY2"/>